<evidence type="ECO:0000256" key="9">
    <source>
        <dbReference type="ARBA" id="ARBA00043049"/>
    </source>
</evidence>
<evidence type="ECO:0000256" key="5">
    <source>
        <dbReference type="ARBA" id="ARBA00038943"/>
    </source>
</evidence>
<keyword evidence="12" id="KW-1185">Reference proteome</keyword>
<dbReference type="InterPro" id="IPR050188">
    <property type="entry name" value="RluA_PseudoU_synthase"/>
</dbReference>
<dbReference type="GO" id="GO:0003723">
    <property type="term" value="F:RNA binding"/>
    <property type="evidence" value="ECO:0007669"/>
    <property type="project" value="InterPro"/>
</dbReference>
<keyword evidence="1" id="KW-0819">tRNA processing</keyword>
<dbReference type="EMBL" id="CP013650">
    <property type="protein sequence ID" value="ALS97755.1"/>
    <property type="molecule type" value="Genomic_DNA"/>
</dbReference>
<evidence type="ECO:0000313" key="12">
    <source>
        <dbReference type="Proteomes" id="UP000068447"/>
    </source>
</evidence>
<reference evidence="11 12" key="1">
    <citation type="submission" date="2015-12" db="EMBL/GenBank/DDBJ databases">
        <title>Complete genome of Lacimicrobium alkaliphilum KCTC 32984.</title>
        <authorList>
            <person name="Kim S.-G."/>
            <person name="Lee Y.-J."/>
        </authorList>
    </citation>
    <scope>NUCLEOTIDE SEQUENCE [LARGE SCALE GENOMIC DNA]</scope>
    <source>
        <strain evidence="11 12">YelD216</strain>
    </source>
</reference>
<evidence type="ECO:0000256" key="4">
    <source>
        <dbReference type="ARBA" id="ARBA00037670"/>
    </source>
</evidence>
<dbReference type="KEGG" id="lal:AT746_05345"/>
<dbReference type="InterPro" id="IPR006224">
    <property type="entry name" value="PsdUridine_synth_RluA-like_CS"/>
</dbReference>
<accession>A0A0U2QKJ2</accession>
<dbReference type="SUPFAM" id="SSF55120">
    <property type="entry name" value="Pseudouridine synthase"/>
    <property type="match status" value="1"/>
</dbReference>
<dbReference type="InterPro" id="IPR006145">
    <property type="entry name" value="PsdUridine_synth_RsuA/RluA"/>
</dbReference>
<dbReference type="Pfam" id="PF00849">
    <property type="entry name" value="PseudoU_synth_2"/>
    <property type="match status" value="1"/>
</dbReference>
<dbReference type="GO" id="GO:0160149">
    <property type="term" value="F:tRNA pseudouridine(65) synthase activity"/>
    <property type="evidence" value="ECO:0007669"/>
    <property type="project" value="UniProtKB-EC"/>
</dbReference>
<evidence type="ECO:0000256" key="6">
    <source>
        <dbReference type="ARBA" id="ARBA00040675"/>
    </source>
</evidence>
<feature type="domain" description="Pseudouridine synthase RsuA/RluA-like" evidence="10">
    <location>
        <begin position="11"/>
        <end position="170"/>
    </location>
</feature>
<dbReference type="PANTHER" id="PTHR21600">
    <property type="entry name" value="MITOCHONDRIAL RNA PSEUDOURIDINE SYNTHASE"/>
    <property type="match status" value="1"/>
</dbReference>
<evidence type="ECO:0000256" key="1">
    <source>
        <dbReference type="ARBA" id="ARBA00022694"/>
    </source>
</evidence>
<gene>
    <name evidence="11" type="ORF">AT746_05345</name>
</gene>
<evidence type="ECO:0000256" key="8">
    <source>
        <dbReference type="ARBA" id="ARBA00041975"/>
    </source>
</evidence>
<evidence type="ECO:0000256" key="7">
    <source>
        <dbReference type="ARBA" id="ARBA00041803"/>
    </source>
</evidence>
<dbReference type="STRING" id="1526571.AT746_05345"/>
<keyword evidence="2" id="KW-0413">Isomerase</keyword>
<protein>
    <recommendedName>
        <fullName evidence="6">tRNA pseudouridine synthase C</fullName>
        <ecNumber evidence="5">5.4.99.26</ecNumber>
    </recommendedName>
    <alternativeName>
        <fullName evidence="8">tRNA pseudouridine(65) synthase</fullName>
    </alternativeName>
    <alternativeName>
        <fullName evidence="9">tRNA pseudouridylate synthase C</fullName>
    </alternativeName>
    <alternativeName>
        <fullName evidence="7">tRNA-uridine isomerase C</fullName>
    </alternativeName>
</protein>
<dbReference type="Proteomes" id="UP000068447">
    <property type="component" value="Chromosome"/>
</dbReference>
<proteinExistence type="predicted"/>
<comment type="catalytic activity">
    <reaction evidence="3">
        <text>uridine(65) in tRNA = pseudouridine(65) in tRNA</text>
        <dbReference type="Rhea" id="RHEA:42536"/>
        <dbReference type="Rhea" id="RHEA-COMP:10103"/>
        <dbReference type="Rhea" id="RHEA-COMP:10104"/>
        <dbReference type="ChEBI" id="CHEBI:65314"/>
        <dbReference type="ChEBI" id="CHEBI:65315"/>
        <dbReference type="EC" id="5.4.99.26"/>
    </reaction>
</comment>
<evidence type="ECO:0000256" key="2">
    <source>
        <dbReference type="ARBA" id="ARBA00023235"/>
    </source>
</evidence>
<dbReference type="Gene3D" id="3.30.2350.10">
    <property type="entry name" value="Pseudouridine synthase"/>
    <property type="match status" value="1"/>
</dbReference>
<dbReference type="PANTHER" id="PTHR21600:SF56">
    <property type="entry name" value="TRNA PSEUDOURIDINE SYNTHASE C"/>
    <property type="match status" value="1"/>
</dbReference>
<comment type="function">
    <text evidence="4">Responsible for synthesis of pseudouridine from uracil-65 in transfer RNAs.</text>
</comment>
<dbReference type="GO" id="GO:0000455">
    <property type="term" value="P:enzyme-directed rRNA pseudouridine synthesis"/>
    <property type="evidence" value="ECO:0007669"/>
    <property type="project" value="TreeGrafter"/>
</dbReference>
<evidence type="ECO:0000256" key="3">
    <source>
        <dbReference type="ARBA" id="ARBA00036607"/>
    </source>
</evidence>
<organism evidence="11 12">
    <name type="scientific">Lacimicrobium alkaliphilum</name>
    <dbReference type="NCBI Taxonomy" id="1526571"/>
    <lineage>
        <taxon>Bacteria</taxon>
        <taxon>Pseudomonadati</taxon>
        <taxon>Pseudomonadota</taxon>
        <taxon>Gammaproteobacteria</taxon>
        <taxon>Alteromonadales</taxon>
        <taxon>Alteromonadaceae</taxon>
        <taxon>Lacimicrobium</taxon>
    </lineage>
</organism>
<sequence length="245" mass="28295">MLPVLYQDDYMIAVHKPAGLLVHRSLIDKYETRFAMQMVRDQLNQHVFTVHRLDKPTSGVLLFALNRDVARLLNPMFAEGKVEKTYRAIVRGFSPPGGRIEHALKEKLDAIADKKVRTDKEPQSAISEYKTRARFELPFAVRPYKTARYSLVELHPHTGRKHQLRRHMAHINHPILGDANHGDGKHNAMLRTEFDFQGLALNASEIALNHPVSGQKLVIKSESEPRMQRLLTLWRDNNWERECPE</sequence>
<dbReference type="OrthoDB" id="9785808at2"/>
<evidence type="ECO:0000259" key="10">
    <source>
        <dbReference type="Pfam" id="PF00849"/>
    </source>
</evidence>
<evidence type="ECO:0000313" key="11">
    <source>
        <dbReference type="EMBL" id="ALS97755.1"/>
    </source>
</evidence>
<dbReference type="InterPro" id="IPR020103">
    <property type="entry name" value="PsdUridine_synth_cat_dom_sf"/>
</dbReference>
<dbReference type="RefSeq" id="WP_062477489.1">
    <property type="nucleotide sequence ID" value="NZ_CP013650.1"/>
</dbReference>
<dbReference type="GO" id="GO:0008033">
    <property type="term" value="P:tRNA processing"/>
    <property type="evidence" value="ECO:0007669"/>
    <property type="project" value="UniProtKB-KW"/>
</dbReference>
<dbReference type="PROSITE" id="PS01129">
    <property type="entry name" value="PSI_RLU"/>
    <property type="match status" value="1"/>
</dbReference>
<name>A0A0U2QKJ2_9ALTE</name>
<dbReference type="EC" id="5.4.99.26" evidence="5"/>
<dbReference type="AlphaFoldDB" id="A0A0U2QKJ2"/>